<sequence length="106" mass="12065">MAVARRIAFRESAMFDSSIYAAMVADQIESFDHDALFGVIETFDAKGSDYPFLREALRSAQFSFAVYQQREGEGDHVHWKYSLEGEKENYSSSAPGPIQFVRDLTR</sequence>
<protein>
    <submittedName>
        <fullName evidence="1">Uncharacterized protein</fullName>
    </submittedName>
</protein>
<name>A0A9X0JGV3_9PSED</name>
<dbReference type="AlphaFoldDB" id="A0A9X0JGV3"/>
<dbReference type="Proteomes" id="UP000029719">
    <property type="component" value="Unassembled WGS sequence"/>
</dbReference>
<comment type="caution">
    <text evidence="1">The sequence shown here is derived from an EMBL/GenBank/DDBJ whole genome shotgun (WGS) entry which is preliminary data.</text>
</comment>
<organism evidence="1 2">
    <name type="scientific">Pseudomonas lutea</name>
    <dbReference type="NCBI Taxonomy" id="243924"/>
    <lineage>
        <taxon>Bacteria</taxon>
        <taxon>Pseudomonadati</taxon>
        <taxon>Pseudomonadota</taxon>
        <taxon>Gammaproteobacteria</taxon>
        <taxon>Pseudomonadales</taxon>
        <taxon>Pseudomonadaceae</taxon>
        <taxon>Pseudomonas</taxon>
    </lineage>
</organism>
<dbReference type="RefSeq" id="WP_037019402.1">
    <property type="nucleotide sequence ID" value="NZ_JRMB01000005.1"/>
</dbReference>
<accession>A0A9X0JGV3</accession>
<reference evidence="1 2" key="1">
    <citation type="submission" date="2014-09" db="EMBL/GenBank/DDBJ databases">
        <title>Genome sequence of Pseudomonas lutea strain DSM 17257T.</title>
        <authorList>
            <person name="Kwak Y."/>
            <person name="Shin J.-H."/>
        </authorList>
    </citation>
    <scope>NUCLEOTIDE SEQUENCE [LARGE SCALE GENOMIC DNA]</scope>
    <source>
        <strain evidence="1 2">DSM 17257</strain>
    </source>
</reference>
<gene>
    <name evidence="1" type="ORF">LT42_25415</name>
</gene>
<evidence type="ECO:0000313" key="2">
    <source>
        <dbReference type="Proteomes" id="UP000029719"/>
    </source>
</evidence>
<evidence type="ECO:0000313" key="1">
    <source>
        <dbReference type="EMBL" id="KGF62098.1"/>
    </source>
</evidence>
<dbReference type="EMBL" id="JRMB01000005">
    <property type="protein sequence ID" value="KGF62098.1"/>
    <property type="molecule type" value="Genomic_DNA"/>
</dbReference>
<proteinExistence type="predicted"/>